<comment type="similarity">
    <text evidence="1">Belongs to the SMP-30/CGR1 family.</text>
</comment>
<dbReference type="SUPFAM" id="SSF63829">
    <property type="entry name" value="Calcium-dependent phosphotriesterase"/>
    <property type="match status" value="1"/>
</dbReference>
<gene>
    <name evidence="3" type="ORF">S12H4_10226</name>
</gene>
<sequence length="143" mass="16558">DIPTGRMFRYDPGTGEHEQFYQGQIVGGFTIQAEGTLLLFMARGAVKVWRNGELIDVLEEIPDERDSRFNDVIADPEGRVFCGTMPTKDKSSWQSSQGEKIKRKPSFFVSRENNFFSIRRYSWLKDSSLCLGILPEFFPFWME</sequence>
<dbReference type="GO" id="GO:0004341">
    <property type="term" value="F:gluconolactonase activity"/>
    <property type="evidence" value="ECO:0007669"/>
    <property type="project" value="TreeGrafter"/>
</dbReference>
<feature type="domain" description="SMP-30/Gluconolactonase/LRE-like region" evidence="2">
    <location>
        <begin position="1"/>
        <end position="91"/>
    </location>
</feature>
<proteinExistence type="inferred from homology"/>
<dbReference type="InterPro" id="IPR011042">
    <property type="entry name" value="6-blade_b-propeller_TolB-like"/>
</dbReference>
<dbReference type="GO" id="GO:0019853">
    <property type="term" value="P:L-ascorbic acid biosynthetic process"/>
    <property type="evidence" value="ECO:0007669"/>
    <property type="project" value="TreeGrafter"/>
</dbReference>
<dbReference type="GO" id="GO:0005509">
    <property type="term" value="F:calcium ion binding"/>
    <property type="evidence" value="ECO:0007669"/>
    <property type="project" value="TreeGrafter"/>
</dbReference>
<feature type="non-terminal residue" evidence="3">
    <location>
        <position position="1"/>
    </location>
</feature>
<evidence type="ECO:0000259" key="2">
    <source>
        <dbReference type="Pfam" id="PF08450"/>
    </source>
</evidence>
<evidence type="ECO:0000313" key="3">
    <source>
        <dbReference type="EMBL" id="GAI61913.1"/>
    </source>
</evidence>
<dbReference type="PANTHER" id="PTHR10907:SF47">
    <property type="entry name" value="REGUCALCIN"/>
    <property type="match status" value="1"/>
</dbReference>
<reference evidence="3" key="1">
    <citation type="journal article" date="2014" name="Front. Microbiol.">
        <title>High frequency of phylogenetically diverse reductive dehalogenase-homologous genes in deep subseafloor sedimentary metagenomes.</title>
        <authorList>
            <person name="Kawai M."/>
            <person name="Futagami T."/>
            <person name="Toyoda A."/>
            <person name="Takaki Y."/>
            <person name="Nishi S."/>
            <person name="Hori S."/>
            <person name="Arai W."/>
            <person name="Tsubouchi T."/>
            <person name="Morono Y."/>
            <person name="Uchiyama I."/>
            <person name="Ito T."/>
            <person name="Fujiyama A."/>
            <person name="Inagaki F."/>
            <person name="Takami H."/>
        </authorList>
    </citation>
    <scope>NUCLEOTIDE SEQUENCE</scope>
    <source>
        <strain evidence="3">Expedition CK06-06</strain>
    </source>
</reference>
<protein>
    <recommendedName>
        <fullName evidence="2">SMP-30/Gluconolactonase/LRE-like region domain-containing protein</fullName>
    </recommendedName>
</protein>
<dbReference type="InterPro" id="IPR013658">
    <property type="entry name" value="SGL"/>
</dbReference>
<accession>X1Q128</accession>
<organism evidence="3">
    <name type="scientific">marine sediment metagenome</name>
    <dbReference type="NCBI Taxonomy" id="412755"/>
    <lineage>
        <taxon>unclassified sequences</taxon>
        <taxon>metagenomes</taxon>
        <taxon>ecological metagenomes</taxon>
    </lineage>
</organism>
<dbReference type="PANTHER" id="PTHR10907">
    <property type="entry name" value="REGUCALCIN"/>
    <property type="match status" value="1"/>
</dbReference>
<name>X1Q128_9ZZZZ</name>
<dbReference type="AlphaFoldDB" id="X1Q128"/>
<dbReference type="Pfam" id="PF08450">
    <property type="entry name" value="SGL"/>
    <property type="match status" value="1"/>
</dbReference>
<dbReference type="Gene3D" id="2.120.10.30">
    <property type="entry name" value="TolB, C-terminal domain"/>
    <property type="match status" value="1"/>
</dbReference>
<dbReference type="EMBL" id="BARW01004329">
    <property type="protein sequence ID" value="GAI61913.1"/>
    <property type="molecule type" value="Genomic_DNA"/>
</dbReference>
<comment type="caution">
    <text evidence="3">The sequence shown here is derived from an EMBL/GenBank/DDBJ whole genome shotgun (WGS) entry which is preliminary data.</text>
</comment>
<evidence type="ECO:0000256" key="1">
    <source>
        <dbReference type="ARBA" id="ARBA00008853"/>
    </source>
</evidence>